<feature type="region of interest" description="Disordered" evidence="1">
    <location>
        <begin position="291"/>
        <end position="310"/>
    </location>
</feature>
<feature type="region of interest" description="Disordered" evidence="1">
    <location>
        <begin position="127"/>
        <end position="176"/>
    </location>
</feature>
<sequence length="691" mass="76636">MVLSVGTSITTLRRALTSSKSKQAGKSGKGKREFSIDSISAQSIDGREVKHIIYKGDGSTTLVPRASGKQDVEKGNSVGLSMRCKDSIYVAHCKSAEKSSVNKVKTLEMSAPVGLSLRSKDSIYVAHGKGSSRNQQAIDQKKEKKQSKNEKKSMHANDAVKLFRSQSMSKTDSKEAQKIAKTAAKIAKKKRRSSALEFQSKSMYTIALSDDLLDRDVQDNEVVLEAQVSSLQSPIFKPHDKSESYLRRIRNPTQDILTSVQNVQQRRLQRSNSETRLPDTIKSTTLHSQATLTRSNSQIPASQHSKFSASPCMSAYRHHRRRLSMNQSPTGSLDSFRSNPLGSGAWSPAPFTGVTVGRAQFRTAEVRSPARRSSYSNEDRQLSELTTVMSSHSSNSIESLTNYNDNSSSMTLNSYGHGLYSSFPTRDPGLVPESPYPGLDRRANMQAARLSFSPLPSAISLIESSSSSGSQWASAPISHRTNPLATRSVSVIDRILAGEYVTEDMDDWLPASKPNSPTVRRRLSYSGNTPTLQETERALSKAAHGHSLNRSMSYSEKSAEQQPRPIIKLHKTCTCECSQSMSELFRDPPPRVRINPASEVACTFTPSQYDRTSNRCAIPTRESQNLIYEELMAYKFSDMAVHEDSMHNINVHLTRARGRQREKQLRILSAIGFHCVPDMTTIRRTSMPGRM</sequence>
<keyword evidence="3" id="KW-1185">Reference proteome</keyword>
<gene>
    <name evidence="2" type="ORF">SARC_10507</name>
</gene>
<evidence type="ECO:0000313" key="3">
    <source>
        <dbReference type="Proteomes" id="UP000054560"/>
    </source>
</evidence>
<dbReference type="EMBL" id="KQ242872">
    <property type="protein sequence ID" value="KNC77019.1"/>
    <property type="molecule type" value="Genomic_DNA"/>
</dbReference>
<dbReference type="RefSeq" id="XP_014150921.1">
    <property type="nucleotide sequence ID" value="XM_014295446.1"/>
</dbReference>
<feature type="compositionally biased region" description="Basic and acidic residues" evidence="1">
    <location>
        <begin position="139"/>
        <end position="155"/>
    </location>
</feature>
<protein>
    <submittedName>
        <fullName evidence="2">Uncharacterized protein</fullName>
    </submittedName>
</protein>
<feature type="compositionally biased region" description="Polar residues" evidence="1">
    <location>
        <begin position="291"/>
        <end position="308"/>
    </location>
</feature>
<dbReference type="GeneID" id="25911011"/>
<organism evidence="2 3">
    <name type="scientific">Sphaeroforma arctica JP610</name>
    <dbReference type="NCBI Taxonomy" id="667725"/>
    <lineage>
        <taxon>Eukaryota</taxon>
        <taxon>Ichthyosporea</taxon>
        <taxon>Ichthyophonida</taxon>
        <taxon>Sphaeroforma</taxon>
    </lineage>
</organism>
<name>A0A0L0FJR3_9EUKA</name>
<reference evidence="2 3" key="1">
    <citation type="submission" date="2011-02" db="EMBL/GenBank/DDBJ databases">
        <title>The Genome Sequence of Sphaeroforma arctica JP610.</title>
        <authorList>
            <consortium name="The Broad Institute Genome Sequencing Platform"/>
            <person name="Russ C."/>
            <person name="Cuomo C."/>
            <person name="Young S.K."/>
            <person name="Zeng Q."/>
            <person name="Gargeya S."/>
            <person name="Alvarado L."/>
            <person name="Berlin A."/>
            <person name="Chapman S.B."/>
            <person name="Chen Z."/>
            <person name="Freedman E."/>
            <person name="Gellesch M."/>
            <person name="Goldberg J."/>
            <person name="Griggs A."/>
            <person name="Gujja S."/>
            <person name="Heilman E."/>
            <person name="Heiman D."/>
            <person name="Howarth C."/>
            <person name="Mehta T."/>
            <person name="Neiman D."/>
            <person name="Pearson M."/>
            <person name="Roberts A."/>
            <person name="Saif S."/>
            <person name="Shea T."/>
            <person name="Shenoy N."/>
            <person name="Sisk P."/>
            <person name="Stolte C."/>
            <person name="Sykes S."/>
            <person name="White J."/>
            <person name="Yandava C."/>
            <person name="Burger G."/>
            <person name="Gray M.W."/>
            <person name="Holland P.W.H."/>
            <person name="King N."/>
            <person name="Lang F.B.F."/>
            <person name="Roger A.J."/>
            <person name="Ruiz-Trillo I."/>
            <person name="Haas B."/>
            <person name="Nusbaum C."/>
            <person name="Birren B."/>
        </authorList>
    </citation>
    <scope>NUCLEOTIDE SEQUENCE [LARGE SCALE GENOMIC DNA]</scope>
    <source>
        <strain evidence="2 3">JP610</strain>
    </source>
</reference>
<proteinExistence type="predicted"/>
<evidence type="ECO:0000313" key="2">
    <source>
        <dbReference type="EMBL" id="KNC77019.1"/>
    </source>
</evidence>
<feature type="region of interest" description="Disordered" evidence="1">
    <location>
        <begin position="509"/>
        <end position="562"/>
    </location>
</feature>
<dbReference type="Proteomes" id="UP000054560">
    <property type="component" value="Unassembled WGS sequence"/>
</dbReference>
<dbReference type="AlphaFoldDB" id="A0A0L0FJR3"/>
<accession>A0A0L0FJR3</accession>
<evidence type="ECO:0000256" key="1">
    <source>
        <dbReference type="SAM" id="MobiDB-lite"/>
    </source>
</evidence>